<feature type="transmembrane region" description="Helical" evidence="11">
    <location>
        <begin position="6"/>
        <end position="28"/>
    </location>
</feature>
<evidence type="ECO:0000256" key="5">
    <source>
        <dbReference type="ARBA" id="ARBA00022824"/>
    </source>
</evidence>
<keyword evidence="7 11" id="KW-0653">Protein transport</keyword>
<evidence type="ECO:0000256" key="8">
    <source>
        <dbReference type="ARBA" id="ARBA00022989"/>
    </source>
</evidence>
<reference evidence="15" key="1">
    <citation type="submission" date="2021-06" db="EMBL/GenBank/DDBJ databases">
        <authorList>
            <person name="Kallberg Y."/>
            <person name="Tangrot J."/>
            <person name="Rosling A."/>
        </authorList>
    </citation>
    <scope>NUCLEOTIDE SEQUENCE</scope>
    <source>
        <strain evidence="15">CL551</strain>
    </source>
</reference>
<evidence type="ECO:0000256" key="9">
    <source>
        <dbReference type="ARBA" id="ARBA00023054"/>
    </source>
</evidence>
<dbReference type="EMBL" id="CAJVPV010003027">
    <property type="protein sequence ID" value="CAG8541723.1"/>
    <property type="molecule type" value="Genomic_DNA"/>
</dbReference>
<evidence type="ECO:0000256" key="11">
    <source>
        <dbReference type="RuleBase" id="RU367026"/>
    </source>
</evidence>
<name>A0A9N9AT59_9GLOM</name>
<comment type="caution">
    <text evidence="15">The sequence shown here is derived from an EMBL/GenBank/DDBJ whole genome shotgun (WGS) entry which is preliminary data.</text>
</comment>
<dbReference type="AlphaFoldDB" id="A0A9N9AT59"/>
<comment type="function">
    <text evidence="11">May play a role in anterograde transport of membrane proteins from the endoplasmic reticulum to the Golgi.</text>
</comment>
<feature type="domain" description="BAP29/BAP31 transmembrane" evidence="13">
    <location>
        <begin position="1"/>
        <end position="133"/>
    </location>
</feature>
<keyword evidence="4 11" id="KW-0812">Transmembrane</keyword>
<dbReference type="GO" id="GO:0006888">
    <property type="term" value="P:endoplasmic reticulum to Golgi vesicle-mediated transport"/>
    <property type="evidence" value="ECO:0007669"/>
    <property type="project" value="UniProtKB-UniRule"/>
</dbReference>
<accession>A0A9N9AT59</accession>
<dbReference type="PANTHER" id="PTHR12701">
    <property type="entry name" value="BCR-ASSOCIATED PROTEIN, BAP"/>
    <property type="match status" value="1"/>
</dbReference>
<organism evidence="15 16">
    <name type="scientific">Acaulospora morrowiae</name>
    <dbReference type="NCBI Taxonomy" id="94023"/>
    <lineage>
        <taxon>Eukaryota</taxon>
        <taxon>Fungi</taxon>
        <taxon>Fungi incertae sedis</taxon>
        <taxon>Mucoromycota</taxon>
        <taxon>Glomeromycotina</taxon>
        <taxon>Glomeromycetes</taxon>
        <taxon>Diversisporales</taxon>
        <taxon>Acaulosporaceae</taxon>
        <taxon>Acaulospora</taxon>
    </lineage>
</organism>
<dbReference type="Pfam" id="PF05529">
    <property type="entry name" value="Bap31"/>
    <property type="match status" value="1"/>
</dbReference>
<sequence length="214" mass="25603">MTLYYNLVFALLVLESLAFVVLILPLPYAWRREMLRWVSQSSLIARSQYALKFAFVFVFILFIDTTNRAYNMQHENNEEHVHDSRTEANYHAKKFYNQRNMYLTGFTLFLSLILNRTYVLIVELLKSEDQLEAVKKQAANQSKEYLRLNDSESHLQKEVEKLTGELEEERKKTRDHETLKKQANQVHDEYMRLSDRYNELLKKVENHDEDDKSK</sequence>
<keyword evidence="3 11" id="KW-0813">Transport</keyword>
<proteinExistence type="inferred from homology"/>
<evidence type="ECO:0000259" key="14">
    <source>
        <dbReference type="Pfam" id="PF18035"/>
    </source>
</evidence>
<dbReference type="GO" id="GO:0005789">
    <property type="term" value="C:endoplasmic reticulum membrane"/>
    <property type="evidence" value="ECO:0007669"/>
    <property type="project" value="UniProtKB-SubCell"/>
</dbReference>
<evidence type="ECO:0000256" key="2">
    <source>
        <dbReference type="ARBA" id="ARBA00007956"/>
    </source>
</evidence>
<protein>
    <recommendedName>
        <fullName evidence="11">Endoplasmic reticulum transmembrane protein</fullName>
    </recommendedName>
</protein>
<keyword evidence="9" id="KW-0175">Coiled coil</keyword>
<dbReference type="InterPro" id="IPR040463">
    <property type="entry name" value="BAP29/BAP31_N"/>
</dbReference>
<feature type="region of interest" description="Disordered" evidence="12">
    <location>
        <begin position="163"/>
        <end position="187"/>
    </location>
</feature>
<dbReference type="Proteomes" id="UP000789342">
    <property type="component" value="Unassembled WGS sequence"/>
</dbReference>
<evidence type="ECO:0000256" key="12">
    <source>
        <dbReference type="SAM" id="MobiDB-lite"/>
    </source>
</evidence>
<dbReference type="GO" id="GO:0006886">
    <property type="term" value="P:intracellular protein transport"/>
    <property type="evidence" value="ECO:0007669"/>
    <property type="project" value="UniProtKB-UniRule"/>
</dbReference>
<feature type="domain" description="Bap31/Bap29 cytoplasmic coiled-coil" evidence="14">
    <location>
        <begin position="157"/>
        <end position="213"/>
    </location>
</feature>
<evidence type="ECO:0000256" key="6">
    <source>
        <dbReference type="ARBA" id="ARBA00022892"/>
    </source>
</evidence>
<dbReference type="InterPro" id="IPR008417">
    <property type="entry name" value="BAP29/BAP31"/>
</dbReference>
<keyword evidence="6 11" id="KW-0931">ER-Golgi transport</keyword>
<dbReference type="GO" id="GO:0070973">
    <property type="term" value="P:protein localization to endoplasmic reticulum exit site"/>
    <property type="evidence" value="ECO:0007669"/>
    <property type="project" value="UniProtKB-UniRule"/>
</dbReference>
<evidence type="ECO:0000256" key="4">
    <source>
        <dbReference type="ARBA" id="ARBA00022692"/>
    </source>
</evidence>
<dbReference type="InterPro" id="IPR041672">
    <property type="entry name" value="Bap31/Bap29_C"/>
</dbReference>
<gene>
    <name evidence="15" type="ORF">AMORRO_LOCUS5159</name>
</gene>
<evidence type="ECO:0000259" key="13">
    <source>
        <dbReference type="Pfam" id="PF05529"/>
    </source>
</evidence>
<evidence type="ECO:0000313" key="15">
    <source>
        <dbReference type="EMBL" id="CAG8541723.1"/>
    </source>
</evidence>
<comment type="similarity">
    <text evidence="2 11">Belongs to the BCAP29/BCAP31 family.</text>
</comment>
<keyword evidence="10 11" id="KW-0472">Membrane</keyword>
<keyword evidence="8 11" id="KW-1133">Transmembrane helix</keyword>
<evidence type="ECO:0000256" key="10">
    <source>
        <dbReference type="ARBA" id="ARBA00023136"/>
    </source>
</evidence>
<evidence type="ECO:0000256" key="3">
    <source>
        <dbReference type="ARBA" id="ARBA00022448"/>
    </source>
</evidence>
<dbReference type="OrthoDB" id="435607at2759"/>
<dbReference type="Pfam" id="PF18035">
    <property type="entry name" value="Bap31_Bap29_C"/>
    <property type="match status" value="1"/>
</dbReference>
<comment type="subcellular location">
    <subcellularLocation>
        <location evidence="1 11">Endoplasmic reticulum membrane</location>
        <topology evidence="1 11">Multi-pass membrane protein</topology>
    </subcellularLocation>
</comment>
<keyword evidence="5 11" id="KW-0256">Endoplasmic reticulum</keyword>
<evidence type="ECO:0000256" key="7">
    <source>
        <dbReference type="ARBA" id="ARBA00022927"/>
    </source>
</evidence>
<feature type="transmembrane region" description="Helical" evidence="11">
    <location>
        <begin position="101"/>
        <end position="121"/>
    </location>
</feature>
<feature type="transmembrane region" description="Helical" evidence="11">
    <location>
        <begin position="49"/>
        <end position="70"/>
    </location>
</feature>
<evidence type="ECO:0000256" key="1">
    <source>
        <dbReference type="ARBA" id="ARBA00004477"/>
    </source>
</evidence>
<keyword evidence="16" id="KW-1185">Reference proteome</keyword>
<evidence type="ECO:0000313" key="16">
    <source>
        <dbReference type="Proteomes" id="UP000789342"/>
    </source>
</evidence>
<dbReference type="PANTHER" id="PTHR12701:SF20">
    <property type="entry name" value="ENDOPLASMIC RETICULUM TRANSMEMBRANE PROTEIN"/>
    <property type="match status" value="1"/>
</dbReference>